<evidence type="ECO:0000313" key="2">
    <source>
        <dbReference type="Proteomes" id="UP000282515"/>
    </source>
</evidence>
<evidence type="ECO:0000313" key="1">
    <source>
        <dbReference type="EMBL" id="RLV56087.1"/>
    </source>
</evidence>
<dbReference type="OrthoDB" id="3541567at2"/>
<dbReference type="Proteomes" id="UP000282515">
    <property type="component" value="Unassembled WGS sequence"/>
</dbReference>
<gene>
    <name evidence="1" type="ORF">D9V41_09235</name>
</gene>
<proteinExistence type="predicted"/>
<keyword evidence="2" id="KW-1185">Reference proteome</keyword>
<reference evidence="1 2" key="1">
    <citation type="submission" date="2018-10" db="EMBL/GenBank/DDBJ databases">
        <title>Aeromicrobium sp. 9W16Y-2 whole genome shotgun sequence.</title>
        <authorList>
            <person name="Li F."/>
        </authorList>
    </citation>
    <scope>NUCLEOTIDE SEQUENCE [LARGE SCALE GENOMIC DNA]</scope>
    <source>
        <strain evidence="1 2">9W16Y-2</strain>
    </source>
</reference>
<name>A0A3L8PL56_9ACTN</name>
<protein>
    <submittedName>
        <fullName evidence="1">Uncharacterized protein</fullName>
    </submittedName>
</protein>
<dbReference type="AlphaFoldDB" id="A0A3L8PL56"/>
<sequence>MLIEHWSLIEADLHEVYGIDVDDRGLMRARSWRWLRTRIHALLDRPPQIAPNGAVVHSTRLGLILNPPKEPKEG</sequence>
<comment type="caution">
    <text evidence="1">The sequence shown here is derived from an EMBL/GenBank/DDBJ whole genome shotgun (WGS) entry which is preliminary data.</text>
</comment>
<accession>A0A3L8PL56</accession>
<organism evidence="1 2">
    <name type="scientific">Aeromicrobium phragmitis</name>
    <dbReference type="NCBI Taxonomy" id="2478914"/>
    <lineage>
        <taxon>Bacteria</taxon>
        <taxon>Bacillati</taxon>
        <taxon>Actinomycetota</taxon>
        <taxon>Actinomycetes</taxon>
        <taxon>Propionibacteriales</taxon>
        <taxon>Nocardioidaceae</taxon>
        <taxon>Aeromicrobium</taxon>
    </lineage>
</organism>
<dbReference type="EMBL" id="RDBF01000005">
    <property type="protein sequence ID" value="RLV56087.1"/>
    <property type="molecule type" value="Genomic_DNA"/>
</dbReference>